<dbReference type="InterPro" id="IPR022790">
    <property type="entry name" value="GH26_dom"/>
</dbReference>
<evidence type="ECO:0000256" key="5">
    <source>
        <dbReference type="PIRSR" id="PIRSR018168-2"/>
    </source>
</evidence>
<dbReference type="PANTHER" id="PTHR40079">
    <property type="entry name" value="MANNAN ENDO-1,4-BETA-MANNOSIDASE E-RELATED"/>
    <property type="match status" value="1"/>
</dbReference>
<proteinExistence type="inferred from homology"/>
<evidence type="ECO:0000256" key="2">
    <source>
        <dbReference type="ARBA" id="ARBA00022801"/>
    </source>
</evidence>
<dbReference type="GO" id="GO:0016985">
    <property type="term" value="F:mannan endo-1,4-beta-mannosidase activity"/>
    <property type="evidence" value="ECO:0007669"/>
    <property type="project" value="InterPro"/>
</dbReference>
<feature type="signal peptide" evidence="8">
    <location>
        <begin position="1"/>
        <end position="22"/>
    </location>
</feature>
<keyword evidence="8" id="KW-0732">Signal</keyword>
<feature type="chain" id="PRO_5018159949" evidence="8">
    <location>
        <begin position="23"/>
        <end position="401"/>
    </location>
</feature>
<evidence type="ECO:0000259" key="9">
    <source>
        <dbReference type="PROSITE" id="PS51764"/>
    </source>
</evidence>
<feature type="binding site" evidence="5">
    <location>
        <position position="138"/>
    </location>
    <ligand>
        <name>substrate</name>
    </ligand>
</feature>
<evidence type="ECO:0000256" key="3">
    <source>
        <dbReference type="ARBA" id="ARBA00023295"/>
    </source>
</evidence>
<comment type="similarity">
    <text evidence="1 7">Belongs to the glycosyl hydrolase 26 family.</text>
</comment>
<evidence type="ECO:0000256" key="7">
    <source>
        <dbReference type="PROSITE-ProRule" id="PRU01100"/>
    </source>
</evidence>
<evidence type="ECO:0000256" key="4">
    <source>
        <dbReference type="PIRSR" id="PIRSR018168-1"/>
    </source>
</evidence>
<dbReference type="AlphaFoldDB" id="A0A3N1P6H5"/>
<evidence type="ECO:0000313" key="10">
    <source>
        <dbReference type="EMBL" id="ROQ20396.1"/>
    </source>
</evidence>
<dbReference type="PIRSF" id="PIRSF018168">
    <property type="entry name" value="Mannan-1_4-beta-mannosidase"/>
    <property type="match status" value="1"/>
</dbReference>
<dbReference type="Proteomes" id="UP000273643">
    <property type="component" value="Unassembled WGS sequence"/>
</dbReference>
<dbReference type="RefSeq" id="WP_123637555.1">
    <property type="nucleotide sequence ID" value="NZ_RJUK01000001.1"/>
</dbReference>
<dbReference type="Gene3D" id="3.20.20.80">
    <property type="entry name" value="Glycosidases"/>
    <property type="match status" value="1"/>
</dbReference>
<feature type="active site" description="Nucleophile" evidence="4 7">
    <location>
        <position position="320"/>
    </location>
</feature>
<reference evidence="10 11" key="1">
    <citation type="submission" date="2018-11" db="EMBL/GenBank/DDBJ databases">
        <title>Genomic Encyclopedia of Type Strains, Phase IV (KMG-IV): sequencing the most valuable type-strain genomes for metagenomic binning, comparative biology and taxonomic classification.</title>
        <authorList>
            <person name="Goeker M."/>
        </authorList>
    </citation>
    <scope>NUCLEOTIDE SEQUENCE [LARGE SCALE GENOMIC DNA]</scope>
    <source>
        <strain evidence="10 11">DSM 16974</strain>
    </source>
</reference>
<keyword evidence="3 7" id="KW-0326">Glycosidase</keyword>
<name>A0A3N1P6H5_9GAMM</name>
<dbReference type="InterPro" id="IPR000805">
    <property type="entry name" value="Glyco_hydro_26"/>
</dbReference>
<dbReference type="InterPro" id="IPR017853">
    <property type="entry name" value="GH"/>
</dbReference>
<keyword evidence="2 7" id="KW-0378">Hydrolase</keyword>
<feature type="active site" description="Proton donor" evidence="4 7">
    <location>
        <position position="203"/>
    </location>
</feature>
<comment type="caution">
    <text evidence="10">The sequence shown here is derived from an EMBL/GenBank/DDBJ whole genome shotgun (WGS) entry which is preliminary data.</text>
</comment>
<evidence type="ECO:0000256" key="8">
    <source>
        <dbReference type="SAM" id="SignalP"/>
    </source>
</evidence>
<protein>
    <submittedName>
        <fullName evidence="10">Mannan endo-1,4-beta-mannosidase</fullName>
    </submittedName>
</protein>
<dbReference type="PROSITE" id="PS51764">
    <property type="entry name" value="GH26"/>
    <property type="match status" value="1"/>
</dbReference>
<dbReference type="PRINTS" id="PR00739">
    <property type="entry name" value="GLHYDRLASE26"/>
</dbReference>
<feature type="binding site" evidence="5">
    <location>
        <position position="208"/>
    </location>
    <ligand>
        <name>substrate</name>
    </ligand>
</feature>
<dbReference type="PROSITE" id="PS51257">
    <property type="entry name" value="PROKAR_LIPOPROTEIN"/>
    <property type="match status" value="1"/>
</dbReference>
<dbReference type="PANTHER" id="PTHR40079:SF4">
    <property type="entry name" value="GH26 DOMAIN-CONTAINING PROTEIN-RELATED"/>
    <property type="match status" value="1"/>
</dbReference>
<evidence type="ECO:0000256" key="1">
    <source>
        <dbReference type="ARBA" id="ARBA00007754"/>
    </source>
</evidence>
<evidence type="ECO:0000313" key="11">
    <source>
        <dbReference type="Proteomes" id="UP000273643"/>
    </source>
</evidence>
<feature type="domain" description="GH26" evidence="9">
    <location>
        <begin position="45"/>
        <end position="394"/>
    </location>
</feature>
<accession>A0A3N1P6H5</accession>
<organism evidence="10 11">
    <name type="scientific">Marinimicrobium koreense</name>
    <dbReference type="NCBI Taxonomy" id="306545"/>
    <lineage>
        <taxon>Bacteria</taxon>
        <taxon>Pseudomonadati</taxon>
        <taxon>Pseudomonadota</taxon>
        <taxon>Gammaproteobacteria</taxon>
        <taxon>Cellvibrionales</taxon>
        <taxon>Cellvibrionaceae</taxon>
        <taxon>Marinimicrobium</taxon>
    </lineage>
</organism>
<evidence type="ECO:0000256" key="6">
    <source>
        <dbReference type="PIRSR" id="PIRSR018168-3"/>
    </source>
</evidence>
<gene>
    <name evidence="10" type="ORF">EDC38_1001</name>
</gene>
<feature type="binding site" evidence="5">
    <location>
        <position position="279"/>
    </location>
    <ligand>
        <name>substrate</name>
    </ligand>
</feature>
<keyword evidence="11" id="KW-1185">Reference proteome</keyword>
<dbReference type="OrthoDB" id="9816550at2"/>
<dbReference type="InterPro" id="IPR016714">
    <property type="entry name" value="MANB/E"/>
</dbReference>
<dbReference type="SUPFAM" id="SSF51445">
    <property type="entry name" value="(Trans)glycosidases"/>
    <property type="match status" value="1"/>
</dbReference>
<dbReference type="GO" id="GO:0006080">
    <property type="term" value="P:substituted mannan metabolic process"/>
    <property type="evidence" value="ECO:0007669"/>
    <property type="project" value="InterPro"/>
</dbReference>
<sequence length="401" mass="45360">MVRTTVFHGLLAGLVALLTACSAPQSDAPQQTAGSVEPITENIDPAAQALWRNLHRLKGEGFLFGHQDSLAYGVQWRDDSGRSDVKLTTGDYPALYGWDLGRLELNDARNLDGVPFAKMRDWMRDAYRRGGVVSVSWHMTHPGTGSSSWETDTGAAELLPGGQYHKDLRLALDQFAAFARSLEVSLPDGRTGPMPLIFRPWHEHNGDWFWWGKGPTSEEDYRALWRFTVDYLAQEQQLDQLLFAFSPDRSRLNLDQFESSYLYGYPGDDYVDILGIDNYWDLGHSANTATPEEDAARFIASLGALAKLAAQRGKLAAMTEGGQDTLFESDFFTERLLKGWQANEWTRQIVYVQVWRNANRERESRNHFYVPYSGHSAADNFIEFHEHPATLFEADLPPLYE</sequence>
<feature type="site" description="Plays an important role in maintaining the position of the catalytic nucleophile" evidence="6">
    <location>
        <position position="202"/>
    </location>
</feature>
<dbReference type="Pfam" id="PF02156">
    <property type="entry name" value="Glyco_hydro_26"/>
    <property type="match status" value="1"/>
</dbReference>
<dbReference type="EMBL" id="RJUK01000001">
    <property type="protein sequence ID" value="ROQ20396.1"/>
    <property type="molecule type" value="Genomic_DNA"/>
</dbReference>